<dbReference type="Proteomes" id="UP000602905">
    <property type="component" value="Unassembled WGS sequence"/>
</dbReference>
<evidence type="ECO:0000313" key="2">
    <source>
        <dbReference type="Proteomes" id="UP000602905"/>
    </source>
</evidence>
<gene>
    <name evidence="1" type="ORF">RHS03_08914</name>
</gene>
<organism evidence="1 2">
    <name type="scientific">Rhizoctonia solani</name>
    <dbReference type="NCBI Taxonomy" id="456999"/>
    <lineage>
        <taxon>Eukaryota</taxon>
        <taxon>Fungi</taxon>
        <taxon>Dikarya</taxon>
        <taxon>Basidiomycota</taxon>
        <taxon>Agaricomycotina</taxon>
        <taxon>Agaricomycetes</taxon>
        <taxon>Cantharellales</taxon>
        <taxon>Ceratobasidiaceae</taxon>
        <taxon>Rhizoctonia</taxon>
    </lineage>
</organism>
<comment type="caution">
    <text evidence="1">The sequence shown here is derived from an EMBL/GenBank/DDBJ whole genome shotgun (WGS) entry which is preliminary data.</text>
</comment>
<dbReference type="AlphaFoldDB" id="A0A8H7HLH4"/>
<name>A0A8H7HLH4_9AGAM</name>
<accession>A0A8H7HLH4</accession>
<evidence type="ECO:0000313" key="1">
    <source>
        <dbReference type="EMBL" id="KAF8690367.1"/>
    </source>
</evidence>
<proteinExistence type="predicted"/>
<evidence type="ECO:0008006" key="3">
    <source>
        <dbReference type="Google" id="ProtNLM"/>
    </source>
</evidence>
<protein>
    <recommendedName>
        <fullName evidence="3">BTB domain-containing protein</fullName>
    </recommendedName>
</protein>
<dbReference type="EMBL" id="JACYCD010000593">
    <property type="protein sequence ID" value="KAF8690367.1"/>
    <property type="molecule type" value="Genomic_DNA"/>
</dbReference>
<reference evidence="1" key="1">
    <citation type="submission" date="2020-09" db="EMBL/GenBank/DDBJ databases">
        <title>Comparative genome analyses of four rice-infecting Rhizoctonia solani isolates reveal extensive enrichment of homogalacturonan modification genes.</title>
        <authorList>
            <person name="Lee D.-Y."/>
            <person name="Jeon J."/>
            <person name="Kim K.-T."/>
            <person name="Cheong K."/>
            <person name="Song H."/>
            <person name="Choi G."/>
            <person name="Ko J."/>
            <person name="Opiyo S.O."/>
            <person name="Zuo S."/>
            <person name="Madhav S."/>
            <person name="Lee Y.-H."/>
            <person name="Wang G.-L."/>
        </authorList>
    </citation>
    <scope>NUCLEOTIDE SEQUENCE</scope>
    <source>
        <strain evidence="1">AG1-IA WGL</strain>
    </source>
</reference>
<feature type="non-terminal residue" evidence="1">
    <location>
        <position position="458"/>
    </location>
</feature>
<sequence length="458" mass="52110">MFKLPKDVVSDSEEGLKPENPIVLEGVTMADFEALLQVLYASHYAKNRPEPKPTLIIPAFRLANMWRFAELCAHLMPIAETMFSEVDKIVFAREFQLEEWIIPAHVKLCQRDSPLNSEEATKIGLGSVLFISRIREERLKISGQIMADNIIRDRAEDWIKGGSQMKIGKSNTIGSIGADTAIDDSGTTQYNALDAHSKPASSKDSVSHTENIVQKHPTLYFDDTVIFIKLEDTLFSVHKRRLIKSKSFSKWFELQNLSSKPEECNEGLSPENPIVIQGISMFDFEGFLKVLYASHFSDNRSSHEISLIISAYRLAVLWQFSELQDFLFSLVDQSFDDPGKIAFAKSFGLKDWLQAPHVRLCQRDEPLTLDEAKKIGVDSLLVISNLREEFPPKKLASHQSWSINCVGIYQRRDSYSYSNSNSTYTHCGSCLKNHPWPTPEVVKNTIETRIKEWIEKNM</sequence>
<dbReference type="OrthoDB" id="2367075at2759"/>